<reference evidence="3" key="1">
    <citation type="submission" date="2022-11" db="UniProtKB">
        <authorList>
            <consortium name="WormBaseParasite"/>
        </authorList>
    </citation>
    <scope>IDENTIFICATION</scope>
</reference>
<keyword evidence="1" id="KW-0732">Signal</keyword>
<protein>
    <submittedName>
        <fullName evidence="3">TIL domain-containing protein</fullName>
    </submittedName>
</protein>
<sequence length="117" mass="11810">MHSSLNLIFVALFVVLLPSALSQSCTDPNEILKPCNGLLASNLACDTTCELNPVCPGACSNALGPGKACRCRDGFVRQTSVGGPCVALSSCKTVTAPGNIAVPVTIAAPGNVAVPVQ</sequence>
<feature type="chain" id="PRO_5037779357" evidence="1">
    <location>
        <begin position="23"/>
        <end position="117"/>
    </location>
</feature>
<evidence type="ECO:0000313" key="3">
    <source>
        <dbReference type="WBParaSite" id="PSAMB.scaffold1441size31516.g13113.t1"/>
    </source>
</evidence>
<feature type="signal peptide" evidence="1">
    <location>
        <begin position="1"/>
        <end position="22"/>
    </location>
</feature>
<keyword evidence="2" id="KW-1185">Reference proteome</keyword>
<accession>A0A914V1F3</accession>
<dbReference type="Gene3D" id="2.10.25.10">
    <property type="entry name" value="Laminin"/>
    <property type="match status" value="1"/>
</dbReference>
<proteinExistence type="predicted"/>
<evidence type="ECO:0000313" key="2">
    <source>
        <dbReference type="Proteomes" id="UP000887566"/>
    </source>
</evidence>
<dbReference type="WBParaSite" id="PSAMB.scaffold1441size31516.g13113.t1">
    <property type="protein sequence ID" value="PSAMB.scaffold1441size31516.g13113.t1"/>
    <property type="gene ID" value="PSAMB.scaffold1441size31516.g13113"/>
</dbReference>
<dbReference type="AlphaFoldDB" id="A0A914V1F3"/>
<dbReference type="Proteomes" id="UP000887566">
    <property type="component" value="Unplaced"/>
</dbReference>
<dbReference type="CDD" id="cd19941">
    <property type="entry name" value="TIL"/>
    <property type="match status" value="1"/>
</dbReference>
<evidence type="ECO:0000256" key="1">
    <source>
        <dbReference type="SAM" id="SignalP"/>
    </source>
</evidence>
<organism evidence="2 3">
    <name type="scientific">Plectus sambesii</name>
    <dbReference type="NCBI Taxonomy" id="2011161"/>
    <lineage>
        <taxon>Eukaryota</taxon>
        <taxon>Metazoa</taxon>
        <taxon>Ecdysozoa</taxon>
        <taxon>Nematoda</taxon>
        <taxon>Chromadorea</taxon>
        <taxon>Plectida</taxon>
        <taxon>Plectina</taxon>
        <taxon>Plectoidea</taxon>
        <taxon>Plectidae</taxon>
        <taxon>Plectus</taxon>
    </lineage>
</organism>
<name>A0A914V1F3_9BILA</name>